<sequence length="82" mass="8977">MVAASLSNDTKYHPGPVGRGRRLDTSFPSSQLVPSFPSCTSAETKRKVAALSGTHNPRADKEGRKSDSEAPEFFDQQSRKLR</sequence>
<evidence type="ECO:0000313" key="3">
    <source>
        <dbReference type="Proteomes" id="UP000215335"/>
    </source>
</evidence>
<feature type="region of interest" description="Disordered" evidence="1">
    <location>
        <begin position="1"/>
        <end position="82"/>
    </location>
</feature>
<accession>A0A232ET49</accession>
<dbReference type="AlphaFoldDB" id="A0A232ET49"/>
<proteinExistence type="predicted"/>
<reference evidence="2 3" key="1">
    <citation type="journal article" date="2017" name="Curr. Biol.">
        <title>The Evolution of Venom by Co-option of Single-Copy Genes.</title>
        <authorList>
            <person name="Martinson E.O."/>
            <person name="Mrinalini"/>
            <person name="Kelkar Y.D."/>
            <person name="Chang C.H."/>
            <person name="Werren J.H."/>
        </authorList>
    </citation>
    <scope>NUCLEOTIDE SEQUENCE [LARGE SCALE GENOMIC DNA]</scope>
    <source>
        <strain evidence="2 3">Alberta</strain>
        <tissue evidence="2">Whole body</tissue>
    </source>
</reference>
<evidence type="ECO:0000313" key="2">
    <source>
        <dbReference type="EMBL" id="OXU21524.1"/>
    </source>
</evidence>
<gene>
    <name evidence="2" type="ORF">TSAR_001723</name>
</gene>
<dbReference type="Proteomes" id="UP000215335">
    <property type="component" value="Unassembled WGS sequence"/>
</dbReference>
<keyword evidence="3" id="KW-1185">Reference proteome</keyword>
<feature type="compositionally biased region" description="Basic and acidic residues" evidence="1">
    <location>
        <begin position="57"/>
        <end position="68"/>
    </location>
</feature>
<dbReference type="EMBL" id="NNAY01002335">
    <property type="protein sequence ID" value="OXU21524.1"/>
    <property type="molecule type" value="Genomic_DNA"/>
</dbReference>
<evidence type="ECO:0000256" key="1">
    <source>
        <dbReference type="SAM" id="MobiDB-lite"/>
    </source>
</evidence>
<organism evidence="2 3">
    <name type="scientific">Trichomalopsis sarcophagae</name>
    <dbReference type="NCBI Taxonomy" id="543379"/>
    <lineage>
        <taxon>Eukaryota</taxon>
        <taxon>Metazoa</taxon>
        <taxon>Ecdysozoa</taxon>
        <taxon>Arthropoda</taxon>
        <taxon>Hexapoda</taxon>
        <taxon>Insecta</taxon>
        <taxon>Pterygota</taxon>
        <taxon>Neoptera</taxon>
        <taxon>Endopterygota</taxon>
        <taxon>Hymenoptera</taxon>
        <taxon>Apocrita</taxon>
        <taxon>Proctotrupomorpha</taxon>
        <taxon>Chalcidoidea</taxon>
        <taxon>Pteromalidae</taxon>
        <taxon>Pteromalinae</taxon>
        <taxon>Trichomalopsis</taxon>
    </lineage>
</organism>
<name>A0A232ET49_9HYME</name>
<comment type="caution">
    <text evidence="2">The sequence shown here is derived from an EMBL/GenBank/DDBJ whole genome shotgun (WGS) entry which is preliminary data.</text>
</comment>
<feature type="compositionally biased region" description="Polar residues" evidence="1">
    <location>
        <begin position="26"/>
        <end position="42"/>
    </location>
</feature>
<protein>
    <submittedName>
        <fullName evidence="2">Uncharacterized protein</fullName>
    </submittedName>
</protein>